<sequence>MDLHSGQLFGTLGLWVRPLSSSFSVCV</sequence>
<proteinExistence type="predicted"/>
<dbReference type="AlphaFoldDB" id="A0A2P2LBK3"/>
<name>A0A2P2LBK3_RHIMU</name>
<accession>A0A2P2LBK3</accession>
<reference evidence="1" key="1">
    <citation type="submission" date="2018-02" db="EMBL/GenBank/DDBJ databases">
        <title>Rhizophora mucronata_Transcriptome.</title>
        <authorList>
            <person name="Meera S.P."/>
            <person name="Sreeshan A."/>
            <person name="Augustine A."/>
        </authorList>
    </citation>
    <scope>NUCLEOTIDE SEQUENCE</scope>
    <source>
        <tissue evidence="1">Leaf</tissue>
    </source>
</reference>
<protein>
    <submittedName>
        <fullName evidence="1">Uncharacterized protein</fullName>
    </submittedName>
</protein>
<dbReference type="EMBL" id="GGEC01034848">
    <property type="protein sequence ID" value="MBX15332.1"/>
    <property type="molecule type" value="Transcribed_RNA"/>
</dbReference>
<organism evidence="1">
    <name type="scientific">Rhizophora mucronata</name>
    <name type="common">Asiatic mangrove</name>
    <dbReference type="NCBI Taxonomy" id="61149"/>
    <lineage>
        <taxon>Eukaryota</taxon>
        <taxon>Viridiplantae</taxon>
        <taxon>Streptophyta</taxon>
        <taxon>Embryophyta</taxon>
        <taxon>Tracheophyta</taxon>
        <taxon>Spermatophyta</taxon>
        <taxon>Magnoliopsida</taxon>
        <taxon>eudicotyledons</taxon>
        <taxon>Gunneridae</taxon>
        <taxon>Pentapetalae</taxon>
        <taxon>rosids</taxon>
        <taxon>fabids</taxon>
        <taxon>Malpighiales</taxon>
        <taxon>Rhizophoraceae</taxon>
        <taxon>Rhizophora</taxon>
    </lineage>
</organism>
<evidence type="ECO:0000313" key="1">
    <source>
        <dbReference type="EMBL" id="MBX15332.1"/>
    </source>
</evidence>